<evidence type="ECO:0000313" key="9">
    <source>
        <dbReference type="EMBL" id="ABJ04582.1"/>
    </source>
</evidence>
<dbReference type="InterPro" id="IPR000298">
    <property type="entry name" value="Cyt_c_oxidase-like_su3"/>
</dbReference>
<proteinExistence type="inferred from homology"/>
<evidence type="ECO:0000256" key="2">
    <source>
        <dbReference type="ARBA" id="ARBA00010581"/>
    </source>
</evidence>
<keyword evidence="3 6" id="KW-0812">Transmembrane</keyword>
<evidence type="ECO:0000256" key="3">
    <source>
        <dbReference type="ARBA" id="ARBA00022692"/>
    </source>
</evidence>
<name>Q07U02_RHOP5</name>
<dbReference type="KEGG" id="rpe:RPE_0624"/>
<dbReference type="Gene3D" id="1.20.120.80">
    <property type="entry name" value="Cytochrome c oxidase, subunit III, four-helix bundle"/>
    <property type="match status" value="1"/>
</dbReference>
<evidence type="ECO:0000259" key="8">
    <source>
        <dbReference type="PROSITE" id="PS50253"/>
    </source>
</evidence>
<gene>
    <name evidence="9" type="ordered locus">RPE_0624</name>
</gene>
<evidence type="ECO:0000256" key="6">
    <source>
        <dbReference type="RuleBase" id="RU003376"/>
    </source>
</evidence>
<dbReference type="HOGENOM" id="CLU_044071_2_0_5"/>
<evidence type="ECO:0000256" key="4">
    <source>
        <dbReference type="ARBA" id="ARBA00022989"/>
    </source>
</evidence>
<organism evidence="9">
    <name type="scientific">Rhodopseudomonas palustris (strain BisA53)</name>
    <dbReference type="NCBI Taxonomy" id="316055"/>
    <lineage>
        <taxon>Bacteria</taxon>
        <taxon>Pseudomonadati</taxon>
        <taxon>Pseudomonadota</taxon>
        <taxon>Alphaproteobacteria</taxon>
        <taxon>Hyphomicrobiales</taxon>
        <taxon>Nitrobacteraceae</taxon>
        <taxon>Rhodopseudomonas</taxon>
    </lineage>
</organism>
<dbReference type="InterPro" id="IPR024791">
    <property type="entry name" value="Cyt_c/ubiquinol_Oxase_su3"/>
</dbReference>
<comment type="similarity">
    <text evidence="2 6">Belongs to the cytochrome c oxidase subunit 3 family.</text>
</comment>
<dbReference type="EMBL" id="CP000463">
    <property type="protein sequence ID" value="ABJ04582.1"/>
    <property type="molecule type" value="Genomic_DNA"/>
</dbReference>
<feature type="transmembrane region" description="Helical" evidence="7">
    <location>
        <begin position="103"/>
        <end position="121"/>
    </location>
</feature>
<dbReference type="PANTHER" id="PTHR11403">
    <property type="entry name" value="CYTOCHROME C OXIDASE SUBUNIT III"/>
    <property type="match status" value="1"/>
</dbReference>
<feature type="transmembrane region" description="Helical" evidence="7">
    <location>
        <begin position="177"/>
        <end position="196"/>
    </location>
</feature>
<dbReference type="eggNOG" id="COG1845">
    <property type="taxonomic scope" value="Bacteria"/>
</dbReference>
<dbReference type="SUPFAM" id="SSF81452">
    <property type="entry name" value="Cytochrome c oxidase subunit III-like"/>
    <property type="match status" value="1"/>
</dbReference>
<dbReference type="GO" id="GO:0005886">
    <property type="term" value="C:plasma membrane"/>
    <property type="evidence" value="ECO:0007669"/>
    <property type="project" value="UniProtKB-SubCell"/>
</dbReference>
<comment type="subcellular location">
    <subcellularLocation>
        <location evidence="6">Cell membrane</location>
        <topology evidence="6">Multi-pass membrane protein</topology>
    </subcellularLocation>
    <subcellularLocation>
        <location evidence="1">Membrane</location>
        <topology evidence="1">Multi-pass membrane protein</topology>
    </subcellularLocation>
</comment>
<dbReference type="InterPro" id="IPR035973">
    <property type="entry name" value="Cyt_c_oxidase_su3-like_sf"/>
</dbReference>
<feature type="transmembrane region" description="Helical" evidence="7">
    <location>
        <begin position="141"/>
        <end position="165"/>
    </location>
</feature>
<dbReference type="AlphaFoldDB" id="Q07U02"/>
<dbReference type="CDD" id="cd02862">
    <property type="entry name" value="NorE_like"/>
    <property type="match status" value="1"/>
</dbReference>
<evidence type="ECO:0000256" key="5">
    <source>
        <dbReference type="ARBA" id="ARBA00023136"/>
    </source>
</evidence>
<dbReference type="PROSITE" id="PS50253">
    <property type="entry name" value="COX3"/>
    <property type="match status" value="1"/>
</dbReference>
<feature type="transmembrane region" description="Helical" evidence="7">
    <location>
        <begin position="29"/>
        <end position="52"/>
    </location>
</feature>
<dbReference type="STRING" id="316055.RPE_0624"/>
<feature type="domain" description="Heme-copper oxidase subunit III family profile" evidence="8">
    <location>
        <begin position="1"/>
        <end position="197"/>
    </location>
</feature>
<keyword evidence="5 7" id="KW-0472">Membrane</keyword>
<dbReference type="InterPro" id="IPR013833">
    <property type="entry name" value="Cyt_c_oxidase_su3_a-hlx"/>
</dbReference>
<reference evidence="9" key="1">
    <citation type="submission" date="2006-09" db="EMBL/GenBank/DDBJ databases">
        <title>Complete sequence of Rhodopseudomonas palustris BisA53.</title>
        <authorList>
            <consortium name="US DOE Joint Genome Institute"/>
            <person name="Copeland A."/>
            <person name="Lucas S."/>
            <person name="Lapidus A."/>
            <person name="Barry K."/>
            <person name="Detter J.C."/>
            <person name="Glavina del Rio T."/>
            <person name="Hammon N."/>
            <person name="Israni S."/>
            <person name="Dalin E."/>
            <person name="Tice H."/>
            <person name="Pitluck S."/>
            <person name="Chain P."/>
            <person name="Malfatti S."/>
            <person name="Shin M."/>
            <person name="Vergez L."/>
            <person name="Schmutz J."/>
            <person name="Larimer F."/>
            <person name="Land M."/>
            <person name="Hauser L."/>
            <person name="Pelletier D.A."/>
            <person name="Kyrpides N."/>
            <person name="Kim E."/>
            <person name="Harwood C.S."/>
            <person name="Oda Y."/>
            <person name="Richardson P."/>
        </authorList>
    </citation>
    <scope>NUCLEOTIDE SEQUENCE [LARGE SCALE GENOMIC DNA]</scope>
    <source>
        <strain evidence="9">BisA53</strain>
    </source>
</reference>
<dbReference type="Pfam" id="PF00510">
    <property type="entry name" value="COX3"/>
    <property type="match status" value="1"/>
</dbReference>
<sequence>MTQTDICAETEPSDADDEWSVLDSLPGHLMMWVLIFSELLAFGALLGGFAVARMVNRAVFDAGQAQLDPMLAGFNTFVLLLSGWCAARGTASAHAANARAARAWLVGAIALGAGFIALKIVEYADDLARGLDFETSPFFTLYFLLTGFHLLHVALGMVILSVVAWRARARDVETGAAFWHMVDLVWLLIFPIVYLVR</sequence>
<dbReference type="PANTHER" id="PTHR11403:SF6">
    <property type="entry name" value="NITRIC OXIDE REDUCTASE SUBUNIT E"/>
    <property type="match status" value="1"/>
</dbReference>
<dbReference type="GO" id="GO:0004129">
    <property type="term" value="F:cytochrome-c oxidase activity"/>
    <property type="evidence" value="ECO:0007669"/>
    <property type="project" value="InterPro"/>
</dbReference>
<accession>Q07U02</accession>
<evidence type="ECO:0000256" key="7">
    <source>
        <dbReference type="SAM" id="Phobius"/>
    </source>
</evidence>
<dbReference type="OrthoDB" id="9810850at2"/>
<evidence type="ECO:0000256" key="1">
    <source>
        <dbReference type="ARBA" id="ARBA00004141"/>
    </source>
</evidence>
<keyword evidence="4 7" id="KW-1133">Transmembrane helix</keyword>
<protein>
    <submittedName>
        <fullName evidence="9">Cytochrome c oxidase, subunit III</fullName>
    </submittedName>
</protein>
<dbReference type="GO" id="GO:0019646">
    <property type="term" value="P:aerobic electron transport chain"/>
    <property type="evidence" value="ECO:0007669"/>
    <property type="project" value="InterPro"/>
</dbReference>